<sequence length="134" mass="14718">MVVHDSLVAATAKESKMASAWQVRCVLRAAGCWRSSEVLKRAQGNMFSLVPSLNTRLAGLTRSLVVCSRLYPSPQSSLSPSSGASQTRVPLAASDILIPKLLCIHVTREKSKKSRKDRYRQKQVGSSVMLVLYE</sequence>
<name>A0A5B7D0T5_PORTR</name>
<proteinExistence type="predicted"/>
<keyword evidence="2" id="KW-1185">Reference proteome</keyword>
<dbReference type="AlphaFoldDB" id="A0A5B7D0T5"/>
<reference evidence="1 2" key="1">
    <citation type="submission" date="2019-05" db="EMBL/GenBank/DDBJ databases">
        <title>Another draft genome of Portunus trituberculatus and its Hox gene families provides insights of decapod evolution.</title>
        <authorList>
            <person name="Jeong J.-H."/>
            <person name="Song I."/>
            <person name="Kim S."/>
            <person name="Choi T."/>
            <person name="Kim D."/>
            <person name="Ryu S."/>
            <person name="Kim W."/>
        </authorList>
    </citation>
    <scope>NUCLEOTIDE SEQUENCE [LARGE SCALE GENOMIC DNA]</scope>
    <source>
        <tissue evidence="1">Muscle</tissue>
    </source>
</reference>
<organism evidence="1 2">
    <name type="scientific">Portunus trituberculatus</name>
    <name type="common">Swimming crab</name>
    <name type="synonym">Neptunus trituberculatus</name>
    <dbReference type="NCBI Taxonomy" id="210409"/>
    <lineage>
        <taxon>Eukaryota</taxon>
        <taxon>Metazoa</taxon>
        <taxon>Ecdysozoa</taxon>
        <taxon>Arthropoda</taxon>
        <taxon>Crustacea</taxon>
        <taxon>Multicrustacea</taxon>
        <taxon>Malacostraca</taxon>
        <taxon>Eumalacostraca</taxon>
        <taxon>Eucarida</taxon>
        <taxon>Decapoda</taxon>
        <taxon>Pleocyemata</taxon>
        <taxon>Brachyura</taxon>
        <taxon>Eubrachyura</taxon>
        <taxon>Portunoidea</taxon>
        <taxon>Portunidae</taxon>
        <taxon>Portuninae</taxon>
        <taxon>Portunus</taxon>
    </lineage>
</organism>
<evidence type="ECO:0000313" key="2">
    <source>
        <dbReference type="Proteomes" id="UP000324222"/>
    </source>
</evidence>
<gene>
    <name evidence="1" type="ORF">E2C01_007861</name>
</gene>
<evidence type="ECO:0000313" key="1">
    <source>
        <dbReference type="EMBL" id="MPC15078.1"/>
    </source>
</evidence>
<dbReference type="EMBL" id="VSRR010000400">
    <property type="protein sequence ID" value="MPC15078.1"/>
    <property type="molecule type" value="Genomic_DNA"/>
</dbReference>
<protein>
    <submittedName>
        <fullName evidence="1">Uncharacterized protein</fullName>
    </submittedName>
</protein>
<comment type="caution">
    <text evidence="1">The sequence shown here is derived from an EMBL/GenBank/DDBJ whole genome shotgun (WGS) entry which is preliminary data.</text>
</comment>
<accession>A0A5B7D0T5</accession>
<dbReference type="Proteomes" id="UP000324222">
    <property type="component" value="Unassembled WGS sequence"/>
</dbReference>